<evidence type="ECO:0000259" key="2">
    <source>
        <dbReference type="Pfam" id="PF00561"/>
    </source>
</evidence>
<reference evidence="4" key="1">
    <citation type="submission" date="2016-12" db="EMBL/GenBank/DDBJ databases">
        <authorList>
            <person name="Jung M.Y."/>
            <person name="Lee S.H."/>
        </authorList>
    </citation>
    <scope>NUCLEOTIDE SEQUENCE [LARGE SCALE GENOMIC DNA]</scope>
    <source>
        <strain evidence="4">WiKim39</strain>
    </source>
</reference>
<dbReference type="KEGG" id="lalw:BTM29_07115"/>
<proteinExistence type="predicted"/>
<dbReference type="RefSeq" id="WP_076615358.1">
    <property type="nucleotide sequence ID" value="NZ_CP019323.1"/>
</dbReference>
<keyword evidence="1 3" id="KW-0378">Hydrolase</keyword>
<protein>
    <submittedName>
        <fullName evidence="3">Alpha/beta hydrolase</fullName>
    </submittedName>
</protein>
<dbReference type="SUPFAM" id="SSF53474">
    <property type="entry name" value="alpha/beta-Hydrolases"/>
    <property type="match status" value="1"/>
</dbReference>
<dbReference type="AlphaFoldDB" id="A0A1P8Q3A2"/>
<sequence length="262" mass="30041">MKFLTDDKIELDYNIYGSGKPVILIAGFGGYQEIWQLQVKYLLDMNYQVITYDHRNHGASQRTDSQLNMARLITDLHELIEFLKLDKPLLVGHSMGASVCYGYLSRYDNVAGVMGVDQTTKMLNDSIWHYGFMDINQSNYKEKTTNVNVHETLHGLDKRVITKLNDAKNKYPFNRVSNLPLLYDHVTKDWTKAVETSSHPVMILAAKDSPYYNSGFAKVVADLSENVTFSVMDNSGHDIMAEVPDQFNQLLRHFVLSNQRYQ</sequence>
<dbReference type="Gene3D" id="3.40.50.1820">
    <property type="entry name" value="alpha/beta hydrolase"/>
    <property type="match status" value="1"/>
</dbReference>
<dbReference type="PANTHER" id="PTHR43798:SF31">
    <property type="entry name" value="AB HYDROLASE SUPERFAMILY PROTEIN YCLE"/>
    <property type="match status" value="1"/>
</dbReference>
<gene>
    <name evidence="3" type="ORF">BTM29_07115</name>
</gene>
<dbReference type="PANTHER" id="PTHR43798">
    <property type="entry name" value="MONOACYLGLYCEROL LIPASE"/>
    <property type="match status" value="1"/>
</dbReference>
<name>A0A1P8Q3A2_9LACO</name>
<dbReference type="InterPro" id="IPR029058">
    <property type="entry name" value="AB_hydrolase_fold"/>
</dbReference>
<dbReference type="EMBL" id="CP019323">
    <property type="protein sequence ID" value="APX72344.1"/>
    <property type="molecule type" value="Genomic_DNA"/>
</dbReference>
<dbReference type="GO" id="GO:0016787">
    <property type="term" value="F:hydrolase activity"/>
    <property type="evidence" value="ECO:0007669"/>
    <property type="project" value="UniProtKB-KW"/>
</dbReference>
<dbReference type="InterPro" id="IPR000073">
    <property type="entry name" value="AB_hydrolase_1"/>
</dbReference>
<accession>A0A1P8Q3A2</accession>
<evidence type="ECO:0000256" key="1">
    <source>
        <dbReference type="ARBA" id="ARBA00022801"/>
    </source>
</evidence>
<dbReference type="Pfam" id="PF00561">
    <property type="entry name" value="Abhydrolase_1"/>
    <property type="match status" value="1"/>
</dbReference>
<organism evidence="3 4">
    <name type="scientific">Companilactobacillus allii</name>
    <dbReference type="NCBI Taxonomy" id="1847728"/>
    <lineage>
        <taxon>Bacteria</taxon>
        <taxon>Bacillati</taxon>
        <taxon>Bacillota</taxon>
        <taxon>Bacilli</taxon>
        <taxon>Lactobacillales</taxon>
        <taxon>Lactobacillaceae</taxon>
        <taxon>Companilactobacillus</taxon>
    </lineage>
</organism>
<dbReference type="STRING" id="1847728.BTM29_07115"/>
<feature type="domain" description="AB hydrolase-1" evidence="2">
    <location>
        <begin position="20"/>
        <end position="239"/>
    </location>
</feature>
<keyword evidence="4" id="KW-1185">Reference proteome</keyword>
<evidence type="ECO:0000313" key="4">
    <source>
        <dbReference type="Proteomes" id="UP000187499"/>
    </source>
</evidence>
<evidence type="ECO:0000313" key="3">
    <source>
        <dbReference type="EMBL" id="APX72344.1"/>
    </source>
</evidence>
<dbReference type="OrthoDB" id="9805423at2"/>
<dbReference type="InterPro" id="IPR050266">
    <property type="entry name" value="AB_hydrolase_sf"/>
</dbReference>
<dbReference type="Proteomes" id="UP000187499">
    <property type="component" value="Chromosome"/>
</dbReference>
<dbReference type="GO" id="GO:0016020">
    <property type="term" value="C:membrane"/>
    <property type="evidence" value="ECO:0007669"/>
    <property type="project" value="TreeGrafter"/>
</dbReference>